<keyword evidence="3" id="KW-1185">Reference proteome</keyword>
<dbReference type="AlphaFoldDB" id="A0A8J2XHA1"/>
<feature type="domain" description="Metallo-beta-lactamase" evidence="1">
    <location>
        <begin position="14"/>
        <end position="182"/>
    </location>
</feature>
<protein>
    <recommendedName>
        <fullName evidence="1">Metallo-beta-lactamase domain-containing protein</fullName>
    </recommendedName>
</protein>
<name>A0A8J2XHA1_9FLAO</name>
<dbReference type="InterPro" id="IPR001279">
    <property type="entry name" value="Metallo-B-lactamas"/>
</dbReference>
<dbReference type="Proteomes" id="UP000598120">
    <property type="component" value="Unassembled WGS sequence"/>
</dbReference>
<dbReference type="SUPFAM" id="SSF56281">
    <property type="entry name" value="Metallo-hydrolase/oxidoreductase"/>
    <property type="match status" value="1"/>
</dbReference>
<dbReference type="PANTHER" id="PTHR43546:SF4">
    <property type="entry name" value="UPF0282 PROTEIN MJ1629"/>
    <property type="match status" value="1"/>
</dbReference>
<dbReference type="InterPro" id="IPR050114">
    <property type="entry name" value="UPF0173_UPF0282_UlaG_hydrolase"/>
</dbReference>
<proteinExistence type="predicted"/>
<dbReference type="Pfam" id="PF12706">
    <property type="entry name" value="Lactamase_B_2"/>
    <property type="match status" value="1"/>
</dbReference>
<dbReference type="EMBL" id="BMIC01000009">
    <property type="protein sequence ID" value="GFZ93631.1"/>
    <property type="molecule type" value="Genomic_DNA"/>
</dbReference>
<dbReference type="RefSeq" id="WP_188606935.1">
    <property type="nucleotide sequence ID" value="NZ_BMIC01000009.1"/>
</dbReference>
<reference evidence="2 3" key="1">
    <citation type="journal article" date="2014" name="Int. J. Syst. Evol. Microbiol.">
        <title>Complete genome sequence of Corynebacterium casei LMG S-19264T (=DSM 44701T), isolated from a smear-ripened cheese.</title>
        <authorList>
            <consortium name="US DOE Joint Genome Institute (JGI-PGF)"/>
            <person name="Walter F."/>
            <person name="Albersmeier A."/>
            <person name="Kalinowski J."/>
            <person name="Ruckert C."/>
        </authorList>
    </citation>
    <scope>NUCLEOTIDE SEQUENCE [LARGE SCALE GENOMIC DNA]</scope>
    <source>
        <strain evidence="2 3">CGMCC 1.15295</strain>
    </source>
</reference>
<organism evidence="2 3">
    <name type="scientific">Aquaticitalea lipolytica</name>
    <dbReference type="NCBI Taxonomy" id="1247562"/>
    <lineage>
        <taxon>Bacteria</taxon>
        <taxon>Pseudomonadati</taxon>
        <taxon>Bacteroidota</taxon>
        <taxon>Flavobacteriia</taxon>
        <taxon>Flavobacteriales</taxon>
        <taxon>Flavobacteriaceae</taxon>
        <taxon>Aquaticitalea</taxon>
    </lineage>
</organism>
<comment type="caution">
    <text evidence="2">The sequence shown here is derived from an EMBL/GenBank/DDBJ whole genome shotgun (WGS) entry which is preliminary data.</text>
</comment>
<accession>A0A8J2XHA1</accession>
<evidence type="ECO:0000313" key="3">
    <source>
        <dbReference type="Proteomes" id="UP000598120"/>
    </source>
</evidence>
<dbReference type="PANTHER" id="PTHR43546">
    <property type="entry name" value="UPF0173 METAL-DEPENDENT HYDROLASE MJ1163-RELATED"/>
    <property type="match status" value="1"/>
</dbReference>
<evidence type="ECO:0000313" key="2">
    <source>
        <dbReference type="EMBL" id="GFZ93631.1"/>
    </source>
</evidence>
<sequence length="241" mass="27708">MANEGLLIKCDSKQILIDATFDKEFEHLDVLPNAELDKIKNAESNYKYIDIILATHLHGDHFNAEITGSHLLRNKKTMFLGPKETVANFEENFNEFHTISSQIKSETPNFFESKTVTLNGIEIEMYRLEHSGESPWKEAENIAYLITLGEKKILHFGDSKIDINIEKLGLINENIDVLILPFWELGDLENKKIILEYINPKKILAGHIPTKNYSKVEDYIESLGYKNVIVLNKQLEIIFSE</sequence>
<dbReference type="Gene3D" id="3.60.15.10">
    <property type="entry name" value="Ribonuclease Z/Hydroxyacylglutathione hydrolase-like"/>
    <property type="match status" value="1"/>
</dbReference>
<dbReference type="InterPro" id="IPR036866">
    <property type="entry name" value="RibonucZ/Hydroxyglut_hydro"/>
</dbReference>
<evidence type="ECO:0000259" key="1">
    <source>
        <dbReference type="Pfam" id="PF12706"/>
    </source>
</evidence>
<gene>
    <name evidence="2" type="ORF">GCM10011531_27000</name>
</gene>